<gene>
    <name evidence="1" type="ORF">TIFTF001_043879</name>
</gene>
<sequence>MRCRGESLMEEW</sequence>
<organism evidence="1 2">
    <name type="scientific">Ficus carica</name>
    <name type="common">Common fig</name>
    <dbReference type="NCBI Taxonomy" id="3494"/>
    <lineage>
        <taxon>Eukaryota</taxon>
        <taxon>Viridiplantae</taxon>
        <taxon>Streptophyta</taxon>
        <taxon>Embryophyta</taxon>
        <taxon>Tracheophyta</taxon>
        <taxon>Spermatophyta</taxon>
        <taxon>Magnoliopsida</taxon>
        <taxon>eudicotyledons</taxon>
        <taxon>Gunneridae</taxon>
        <taxon>Pentapetalae</taxon>
        <taxon>rosids</taxon>
        <taxon>fabids</taxon>
        <taxon>Rosales</taxon>
        <taxon>Moraceae</taxon>
        <taxon>Ficeae</taxon>
        <taxon>Ficus</taxon>
    </lineage>
</organism>
<name>A0AA88D2W1_FICCA</name>
<evidence type="ECO:0000313" key="1">
    <source>
        <dbReference type="EMBL" id="GMN25329.1"/>
    </source>
</evidence>
<dbReference type="Proteomes" id="UP001187192">
    <property type="component" value="Unassembled WGS sequence"/>
</dbReference>
<dbReference type="EMBL" id="BTGU01003017">
    <property type="protein sequence ID" value="GMN25329.1"/>
    <property type="molecule type" value="Genomic_DNA"/>
</dbReference>
<reference evidence="1" key="1">
    <citation type="submission" date="2023-07" db="EMBL/GenBank/DDBJ databases">
        <title>draft genome sequence of fig (Ficus carica).</title>
        <authorList>
            <person name="Takahashi T."/>
            <person name="Nishimura K."/>
        </authorList>
    </citation>
    <scope>NUCLEOTIDE SEQUENCE</scope>
</reference>
<proteinExistence type="predicted"/>
<accession>A0AA88D2W1</accession>
<keyword evidence="2" id="KW-1185">Reference proteome</keyword>
<evidence type="ECO:0000313" key="2">
    <source>
        <dbReference type="Proteomes" id="UP001187192"/>
    </source>
</evidence>
<comment type="caution">
    <text evidence="1">The sequence shown here is derived from an EMBL/GenBank/DDBJ whole genome shotgun (WGS) entry which is preliminary data.</text>
</comment>
<protein>
    <submittedName>
        <fullName evidence="1">Uncharacterized protein</fullName>
    </submittedName>
</protein>